<proteinExistence type="predicted"/>
<reference evidence="2 3" key="2">
    <citation type="journal article" date="2013" name="PLoS Genet.">
        <title>Comparative genome structure, secondary metabolite, and effector coding capacity across Cochliobolus pathogens.</title>
        <authorList>
            <person name="Condon B.J."/>
            <person name="Leng Y."/>
            <person name="Wu D."/>
            <person name="Bushley K.E."/>
            <person name="Ohm R.A."/>
            <person name="Otillar R."/>
            <person name="Martin J."/>
            <person name="Schackwitz W."/>
            <person name="Grimwood J."/>
            <person name="MohdZainudin N."/>
            <person name="Xue C."/>
            <person name="Wang R."/>
            <person name="Manning V.A."/>
            <person name="Dhillon B."/>
            <person name="Tu Z.J."/>
            <person name="Steffenson B.J."/>
            <person name="Salamov A."/>
            <person name="Sun H."/>
            <person name="Lowry S."/>
            <person name="LaButti K."/>
            <person name="Han J."/>
            <person name="Copeland A."/>
            <person name="Lindquist E."/>
            <person name="Barry K."/>
            <person name="Schmutz J."/>
            <person name="Baker S.E."/>
            <person name="Ciuffetti L.M."/>
            <person name="Grigoriev I.V."/>
            <person name="Zhong S."/>
            <person name="Turgeon B.G."/>
        </authorList>
    </citation>
    <scope>NUCLEOTIDE SEQUENCE [LARGE SCALE GENOMIC DNA]</scope>
    <source>
        <strain evidence="3">28A</strain>
    </source>
</reference>
<name>R0KHH1_EXST2</name>
<dbReference type="Gene3D" id="3.30.70.270">
    <property type="match status" value="3"/>
</dbReference>
<dbReference type="eggNOG" id="KOG0017">
    <property type="taxonomic scope" value="Eukaryota"/>
</dbReference>
<dbReference type="EMBL" id="KB908581">
    <property type="protein sequence ID" value="EOA87507.1"/>
    <property type="molecule type" value="Genomic_DNA"/>
</dbReference>
<accession>R0KHH1</accession>
<dbReference type="InterPro" id="IPR000477">
    <property type="entry name" value="RT_dom"/>
</dbReference>
<dbReference type="InterPro" id="IPR043502">
    <property type="entry name" value="DNA/RNA_pol_sf"/>
</dbReference>
<dbReference type="AlphaFoldDB" id="R0KHH1"/>
<feature type="non-terminal residue" evidence="2">
    <location>
        <position position="214"/>
    </location>
</feature>
<dbReference type="PANTHER" id="PTHR24559">
    <property type="entry name" value="TRANSPOSON TY3-I GAG-POL POLYPROTEIN"/>
    <property type="match status" value="1"/>
</dbReference>
<dbReference type="Proteomes" id="UP000016935">
    <property type="component" value="Unassembled WGS sequence"/>
</dbReference>
<dbReference type="OrthoDB" id="5588148at2759"/>
<evidence type="ECO:0000259" key="1">
    <source>
        <dbReference type="PROSITE" id="PS50878"/>
    </source>
</evidence>
<dbReference type="CDD" id="cd01647">
    <property type="entry name" value="RT_LTR"/>
    <property type="match status" value="1"/>
</dbReference>
<dbReference type="STRING" id="671987.R0KHH1"/>
<feature type="domain" description="Reverse transcriptase" evidence="1">
    <location>
        <begin position="1"/>
        <end position="169"/>
    </location>
</feature>
<evidence type="ECO:0000313" key="3">
    <source>
        <dbReference type="Proteomes" id="UP000016935"/>
    </source>
</evidence>
<dbReference type="RefSeq" id="XP_008024751.1">
    <property type="nucleotide sequence ID" value="XM_008026560.1"/>
</dbReference>
<dbReference type="Pfam" id="PF00078">
    <property type="entry name" value="RVT_1"/>
    <property type="match status" value="1"/>
</dbReference>
<organism evidence="2 3">
    <name type="scientific">Exserohilum turcicum (strain 28A)</name>
    <name type="common">Northern leaf blight fungus</name>
    <name type="synonym">Setosphaeria turcica</name>
    <dbReference type="NCBI Taxonomy" id="671987"/>
    <lineage>
        <taxon>Eukaryota</taxon>
        <taxon>Fungi</taxon>
        <taxon>Dikarya</taxon>
        <taxon>Ascomycota</taxon>
        <taxon>Pezizomycotina</taxon>
        <taxon>Dothideomycetes</taxon>
        <taxon>Pleosporomycetidae</taxon>
        <taxon>Pleosporales</taxon>
        <taxon>Pleosporineae</taxon>
        <taxon>Pleosporaceae</taxon>
        <taxon>Exserohilum</taxon>
    </lineage>
</organism>
<gene>
    <name evidence="2" type="ORF">SETTUDRAFT_168950</name>
</gene>
<dbReference type="InterPro" id="IPR053134">
    <property type="entry name" value="RNA-dir_DNA_polymerase"/>
</dbReference>
<reference evidence="2 3" key="1">
    <citation type="journal article" date="2012" name="PLoS Pathog.">
        <title>Diverse lifestyles and strategies of plant pathogenesis encoded in the genomes of eighteen Dothideomycetes fungi.</title>
        <authorList>
            <person name="Ohm R.A."/>
            <person name="Feau N."/>
            <person name="Henrissat B."/>
            <person name="Schoch C.L."/>
            <person name="Horwitz B.A."/>
            <person name="Barry K.W."/>
            <person name="Condon B.J."/>
            <person name="Copeland A.C."/>
            <person name="Dhillon B."/>
            <person name="Glaser F."/>
            <person name="Hesse C.N."/>
            <person name="Kosti I."/>
            <person name="LaButti K."/>
            <person name="Lindquist E.A."/>
            <person name="Lucas S."/>
            <person name="Salamov A.A."/>
            <person name="Bradshaw R.E."/>
            <person name="Ciuffetti L."/>
            <person name="Hamelin R.C."/>
            <person name="Kema G.H.J."/>
            <person name="Lawrence C."/>
            <person name="Scott J.A."/>
            <person name="Spatafora J.W."/>
            <person name="Turgeon B.G."/>
            <person name="de Wit P.J.G.M."/>
            <person name="Zhong S."/>
            <person name="Goodwin S.B."/>
            <person name="Grigoriev I.V."/>
        </authorList>
    </citation>
    <scope>NUCLEOTIDE SEQUENCE [LARGE SCALE GENOMIC DNA]</scope>
    <source>
        <strain evidence="3">28A</strain>
    </source>
</reference>
<dbReference type="SUPFAM" id="SSF56672">
    <property type="entry name" value="DNA/RNA polymerases"/>
    <property type="match status" value="1"/>
</dbReference>
<sequence>MASPILFVKKPNGKWRLCVDYRRLNNVTVKNRYPLPLIGELMDRLQGAKWFTKFDVREGFYRIRIKEGHEWKTAFKTKYRLYEYTVMPFGLTNAPATFQSVINKALHEYLGIFVTAYLDDVLVYTNGTLEEHVEHVKKVLRKLKEYKLYLQASKCEFYTKETEYLGFIISIEGVKMNLKKIQTVQEWPTPKIVKDVQSFLGFANFYRKFIGTTP</sequence>
<dbReference type="GeneID" id="19400736"/>
<dbReference type="HOGENOM" id="CLU_000384_33_7_1"/>
<keyword evidence="3" id="KW-1185">Reference proteome</keyword>
<dbReference type="PANTHER" id="PTHR24559:SF444">
    <property type="entry name" value="REVERSE TRANSCRIPTASE DOMAIN-CONTAINING PROTEIN"/>
    <property type="match status" value="1"/>
</dbReference>
<dbReference type="PROSITE" id="PS50878">
    <property type="entry name" value="RT_POL"/>
    <property type="match status" value="1"/>
</dbReference>
<evidence type="ECO:0000313" key="2">
    <source>
        <dbReference type="EMBL" id="EOA87507.1"/>
    </source>
</evidence>
<dbReference type="InterPro" id="IPR043128">
    <property type="entry name" value="Rev_trsase/Diguanyl_cyclase"/>
</dbReference>
<protein>
    <recommendedName>
        <fullName evidence="1">Reverse transcriptase domain-containing protein</fullName>
    </recommendedName>
</protein>